<evidence type="ECO:0000313" key="3">
    <source>
        <dbReference type="EMBL" id="MFC6034115.1"/>
    </source>
</evidence>
<dbReference type="InterPro" id="IPR001296">
    <property type="entry name" value="Glyco_trans_1"/>
</dbReference>
<reference evidence="3 4" key="1">
    <citation type="submission" date="2024-09" db="EMBL/GenBank/DDBJ databases">
        <authorList>
            <person name="Zhang Z.-H."/>
        </authorList>
    </citation>
    <scope>NUCLEOTIDE SEQUENCE [LARGE SCALE GENOMIC DNA]</scope>
    <source>
        <strain evidence="3 4">HHTR114</strain>
    </source>
</reference>
<evidence type="ECO:0000313" key="4">
    <source>
        <dbReference type="Proteomes" id="UP001596116"/>
    </source>
</evidence>
<evidence type="ECO:0000259" key="1">
    <source>
        <dbReference type="Pfam" id="PF00534"/>
    </source>
</evidence>
<keyword evidence="4" id="KW-1185">Reference proteome</keyword>
<dbReference type="SUPFAM" id="SSF53756">
    <property type="entry name" value="UDP-Glycosyltransferase/glycogen phosphorylase"/>
    <property type="match status" value="1"/>
</dbReference>
<keyword evidence="3" id="KW-0328">Glycosyltransferase</keyword>
<keyword evidence="3" id="KW-0808">Transferase</keyword>
<protein>
    <submittedName>
        <fullName evidence="3">Glycosyltransferase</fullName>
        <ecNumber evidence="3">2.4.-.-</ecNumber>
    </submittedName>
</protein>
<name>A0ABW1KQU8_9PROT</name>
<evidence type="ECO:0000259" key="2">
    <source>
        <dbReference type="Pfam" id="PF13439"/>
    </source>
</evidence>
<dbReference type="Proteomes" id="UP001596116">
    <property type="component" value="Unassembled WGS sequence"/>
</dbReference>
<feature type="domain" description="Glycosyltransferase subfamily 4-like N-terminal" evidence="2">
    <location>
        <begin position="22"/>
        <end position="197"/>
    </location>
</feature>
<dbReference type="Gene3D" id="3.40.50.2000">
    <property type="entry name" value="Glycogen Phosphorylase B"/>
    <property type="match status" value="2"/>
</dbReference>
<dbReference type="Pfam" id="PF13439">
    <property type="entry name" value="Glyco_transf_4"/>
    <property type="match status" value="1"/>
</dbReference>
<feature type="domain" description="Glycosyl transferase family 1" evidence="1">
    <location>
        <begin position="209"/>
        <end position="356"/>
    </location>
</feature>
<dbReference type="EC" id="2.4.-.-" evidence="3"/>
<dbReference type="GO" id="GO:0016757">
    <property type="term" value="F:glycosyltransferase activity"/>
    <property type="evidence" value="ECO:0007669"/>
    <property type="project" value="UniProtKB-KW"/>
</dbReference>
<dbReference type="PANTHER" id="PTHR45947:SF3">
    <property type="entry name" value="SULFOQUINOVOSYL TRANSFERASE SQD2"/>
    <property type="match status" value="1"/>
</dbReference>
<organism evidence="3 4">
    <name type="scientific">Hyphococcus aureus</name>
    <dbReference type="NCBI Taxonomy" id="2666033"/>
    <lineage>
        <taxon>Bacteria</taxon>
        <taxon>Pseudomonadati</taxon>
        <taxon>Pseudomonadota</taxon>
        <taxon>Alphaproteobacteria</taxon>
        <taxon>Parvularculales</taxon>
        <taxon>Parvularculaceae</taxon>
        <taxon>Hyphococcus</taxon>
    </lineage>
</organism>
<comment type="caution">
    <text evidence="3">The sequence shown here is derived from an EMBL/GenBank/DDBJ whole genome shotgun (WGS) entry which is preliminary data.</text>
</comment>
<dbReference type="InterPro" id="IPR028098">
    <property type="entry name" value="Glyco_trans_4-like_N"/>
</dbReference>
<sequence length="413" mass="45547">MSGHPASLTLCDLTQSYAAKGGGVKTYLLEKRRFILDRTEANHCLIVPGERDAITRDGRATTIEIASPQVPGSPNYRLLLRTNAVLEALRYAQPNLIECQDAYNLPWTSLYYRRRNPQTALVAGYHTDFPTVYVERYLAPRAGAYAARQVKRLAYRYASSLYKRFDAFYTLTQIAAEHYGALGIDAPFILPLGADTKLFTKARRCDALRTKLGAGPATPLLIYAGRIDHEKKARMLVEAFRKLPQSWNASLVMLGDGKDRLALMAECADENIHFPGFVDDRETLASYFASADIYVSAMENETFGISVIEAQAAGLPVVGVRAGAMLDRVPPSLGRLGPCGDADAMGANIAAVWMDRLSGMGERARAHAQENFSWPKTFEKLVFEIYPAALRKRAGQEFSGLLEQPHSSQAQAS</sequence>
<dbReference type="EMBL" id="JBHPON010000001">
    <property type="protein sequence ID" value="MFC6034115.1"/>
    <property type="molecule type" value="Genomic_DNA"/>
</dbReference>
<dbReference type="InterPro" id="IPR050194">
    <property type="entry name" value="Glycosyltransferase_grp1"/>
</dbReference>
<dbReference type="RefSeq" id="WP_379880573.1">
    <property type="nucleotide sequence ID" value="NZ_JBHPON010000001.1"/>
</dbReference>
<gene>
    <name evidence="3" type="ORF">ACFMB1_01090</name>
</gene>
<proteinExistence type="predicted"/>
<dbReference type="Pfam" id="PF00534">
    <property type="entry name" value="Glycos_transf_1"/>
    <property type="match status" value="1"/>
</dbReference>
<accession>A0ABW1KQU8</accession>
<dbReference type="PANTHER" id="PTHR45947">
    <property type="entry name" value="SULFOQUINOVOSYL TRANSFERASE SQD2"/>
    <property type="match status" value="1"/>
</dbReference>